<dbReference type="RefSeq" id="WP_137622410.1">
    <property type="nucleotide sequence ID" value="NZ_NXMA01000008.1"/>
</dbReference>
<protein>
    <submittedName>
        <fullName evidence="2">DUF4879 domain-containing protein</fullName>
    </submittedName>
</protein>
<evidence type="ECO:0000313" key="2">
    <source>
        <dbReference type="EMBL" id="TKX31887.1"/>
    </source>
</evidence>
<evidence type="ECO:0000313" key="3">
    <source>
        <dbReference type="Proteomes" id="UP000310353"/>
    </source>
</evidence>
<name>A0A4U7BU64_9BACT</name>
<dbReference type="AlphaFoldDB" id="A0A4U7BU64"/>
<dbReference type="EMBL" id="NXMA01000008">
    <property type="protein sequence ID" value="TKX31887.1"/>
    <property type="molecule type" value="Genomic_DNA"/>
</dbReference>
<gene>
    <name evidence="2" type="ORF">CQA76_05390</name>
</gene>
<evidence type="ECO:0000256" key="1">
    <source>
        <dbReference type="SAM" id="SignalP"/>
    </source>
</evidence>
<reference evidence="2 3" key="1">
    <citation type="submission" date="2018-05" db="EMBL/GenBank/DDBJ databases">
        <title>Novel Campyloabacter and Helicobacter Species and Strains.</title>
        <authorList>
            <person name="Mannion A.J."/>
            <person name="Shen Z."/>
            <person name="Fox J.G."/>
        </authorList>
    </citation>
    <scope>NUCLEOTIDE SEQUENCE [LARGE SCALE GENOMIC DNA]</scope>
    <source>
        <strain evidence="3">MIT17-670</strain>
    </source>
</reference>
<dbReference type="InterPro" id="IPR032624">
    <property type="entry name" value="DUF4879"/>
</dbReference>
<dbReference type="Gene3D" id="2.60.40.2870">
    <property type="match status" value="1"/>
</dbReference>
<dbReference type="Proteomes" id="UP000310353">
    <property type="component" value="Unassembled WGS sequence"/>
</dbReference>
<keyword evidence="3" id="KW-1185">Reference proteome</keyword>
<accession>A0A4U7BU64</accession>
<proteinExistence type="predicted"/>
<organism evidence="2 3">
    <name type="scientific">Campylobacter aviculae</name>
    <dbReference type="NCBI Taxonomy" id="2510190"/>
    <lineage>
        <taxon>Bacteria</taxon>
        <taxon>Pseudomonadati</taxon>
        <taxon>Campylobacterota</taxon>
        <taxon>Epsilonproteobacteria</taxon>
        <taxon>Campylobacterales</taxon>
        <taxon>Campylobacteraceae</taxon>
        <taxon>Campylobacter</taxon>
    </lineage>
</organism>
<sequence length="193" mass="20956">MKKMIFLLVLSCSLVFAENIEALKKGKEVIASNDLSVYVSPDSILAKPENKDLVVKILNNFYKTLEKKPIVKSPAPPVTFVTIEGIVSEKGGKEVVSFGQTITKYHHGGKPFWAVTGVLGYGGNSNVDTATFGGSKVECLYYSPVVADSGGIIVGWLEQWDLTTAPNQTGLFIYTSKSINSPFNSMSTKIQIQ</sequence>
<keyword evidence="1" id="KW-0732">Signal</keyword>
<feature type="signal peptide" evidence="1">
    <location>
        <begin position="1"/>
        <end position="17"/>
    </location>
</feature>
<dbReference type="Pfam" id="PF16219">
    <property type="entry name" value="DUF4879"/>
    <property type="match status" value="1"/>
</dbReference>
<feature type="chain" id="PRO_5020780748" evidence="1">
    <location>
        <begin position="18"/>
        <end position="193"/>
    </location>
</feature>
<dbReference type="OrthoDB" id="5323736at2"/>
<comment type="caution">
    <text evidence="2">The sequence shown here is derived from an EMBL/GenBank/DDBJ whole genome shotgun (WGS) entry which is preliminary data.</text>
</comment>